<evidence type="ECO:0000313" key="5">
    <source>
        <dbReference type="Proteomes" id="UP001214854"/>
    </source>
</evidence>
<comment type="caution">
    <text evidence="4">The sequence shown here is derived from an EMBL/GenBank/DDBJ whole genome shotgun (WGS) entry which is preliminary data.</text>
</comment>
<proteinExistence type="predicted"/>
<dbReference type="Pfam" id="PF12682">
    <property type="entry name" value="Flavodoxin_4"/>
    <property type="match status" value="1"/>
</dbReference>
<dbReference type="Proteomes" id="UP001214854">
    <property type="component" value="Unassembled WGS sequence"/>
</dbReference>
<feature type="domain" description="Flavodoxin-like" evidence="3">
    <location>
        <begin position="33"/>
        <end position="177"/>
    </location>
</feature>
<protein>
    <submittedName>
        <fullName evidence="4">Flavodoxin</fullName>
    </submittedName>
</protein>
<name>A0ABT5HVW8_9CAUL</name>
<evidence type="ECO:0000313" key="4">
    <source>
        <dbReference type="EMBL" id="MDC7684241.1"/>
    </source>
</evidence>
<dbReference type="RefSeq" id="WP_272748699.1">
    <property type="nucleotide sequence ID" value="NZ_JAQQKX010000011.1"/>
</dbReference>
<accession>A0ABT5HVW8</accession>
<dbReference type="InterPro" id="IPR029039">
    <property type="entry name" value="Flavoprotein-like_sf"/>
</dbReference>
<dbReference type="InterPro" id="IPR008254">
    <property type="entry name" value="Flavodoxin/NO_synth"/>
</dbReference>
<dbReference type="Gene3D" id="3.40.50.360">
    <property type="match status" value="1"/>
</dbReference>
<evidence type="ECO:0000256" key="1">
    <source>
        <dbReference type="ARBA" id="ARBA00022630"/>
    </source>
</evidence>
<keyword evidence="1" id="KW-0285">Flavoprotein</keyword>
<organism evidence="4 5">
    <name type="scientific">Asticcacaulis aquaticus</name>
    <dbReference type="NCBI Taxonomy" id="2984212"/>
    <lineage>
        <taxon>Bacteria</taxon>
        <taxon>Pseudomonadati</taxon>
        <taxon>Pseudomonadota</taxon>
        <taxon>Alphaproteobacteria</taxon>
        <taxon>Caulobacterales</taxon>
        <taxon>Caulobacteraceae</taxon>
        <taxon>Asticcacaulis</taxon>
    </lineage>
</organism>
<dbReference type="PANTHER" id="PTHR39201">
    <property type="entry name" value="EXPORTED PROTEIN-RELATED"/>
    <property type="match status" value="1"/>
</dbReference>
<keyword evidence="2" id="KW-0288">FMN</keyword>
<evidence type="ECO:0000256" key="2">
    <source>
        <dbReference type="ARBA" id="ARBA00022643"/>
    </source>
</evidence>
<sequence>MTDLSRRALLTMPIVLSACSPVASEASDMPKSKILVAVFTRSGNTKVIAGTVQRDLSADLFEIQPKTPYPDDYEATVEQARIERDKDIEPPLLRTVTDFDRYGKIYLAFPIWGETAPPIIRSFLKTHDTSGKIIRPIITHGGYGLGNSLIMLKTHAPNAQIEPPFVMEADQERRTLTQVRVWLGQLAEN</sequence>
<dbReference type="SUPFAM" id="SSF52218">
    <property type="entry name" value="Flavoproteins"/>
    <property type="match status" value="1"/>
</dbReference>
<dbReference type="PROSITE" id="PS51257">
    <property type="entry name" value="PROKAR_LIPOPROTEIN"/>
    <property type="match status" value="1"/>
</dbReference>
<evidence type="ECO:0000259" key="3">
    <source>
        <dbReference type="Pfam" id="PF12682"/>
    </source>
</evidence>
<reference evidence="4 5" key="1">
    <citation type="submission" date="2023-01" db="EMBL/GenBank/DDBJ databases">
        <title>Novel species of the genus Asticcacaulis isolated from rivers.</title>
        <authorList>
            <person name="Lu H."/>
        </authorList>
    </citation>
    <scope>NUCLEOTIDE SEQUENCE [LARGE SCALE GENOMIC DNA]</scope>
    <source>
        <strain evidence="4 5">BYS171W</strain>
    </source>
</reference>
<gene>
    <name evidence="4" type="ORF">PQU92_13200</name>
</gene>
<keyword evidence="5" id="KW-1185">Reference proteome</keyword>
<dbReference type="EMBL" id="JAQQKX010000011">
    <property type="protein sequence ID" value="MDC7684241.1"/>
    <property type="molecule type" value="Genomic_DNA"/>
</dbReference>
<dbReference type="PANTHER" id="PTHR39201:SF1">
    <property type="entry name" value="FLAVODOXIN-LIKE DOMAIN-CONTAINING PROTEIN"/>
    <property type="match status" value="1"/>
</dbReference>